<dbReference type="GO" id="GO:0003677">
    <property type="term" value="F:DNA binding"/>
    <property type="evidence" value="ECO:0007669"/>
    <property type="project" value="UniProtKB-KW"/>
</dbReference>
<evidence type="ECO:0000259" key="8">
    <source>
        <dbReference type="PROSITE" id="PS50217"/>
    </source>
</evidence>
<proteinExistence type="predicted"/>
<feature type="region of interest" description="Disordered" evidence="7">
    <location>
        <begin position="316"/>
        <end position="407"/>
    </location>
</feature>
<name>A0A9W8AK55_9FUNG</name>
<feature type="region of interest" description="Disordered" evidence="7">
    <location>
        <begin position="71"/>
        <end position="94"/>
    </location>
</feature>
<dbReference type="InterPro" id="IPR051027">
    <property type="entry name" value="bZIP_transcription_factors"/>
</dbReference>
<feature type="region of interest" description="Disordered" evidence="7">
    <location>
        <begin position="242"/>
        <end position="290"/>
    </location>
</feature>
<dbReference type="GO" id="GO:0005634">
    <property type="term" value="C:nucleus"/>
    <property type="evidence" value="ECO:0007669"/>
    <property type="project" value="UniProtKB-SubCell"/>
</dbReference>
<dbReference type="Pfam" id="PF00170">
    <property type="entry name" value="bZIP_1"/>
    <property type="match status" value="1"/>
</dbReference>
<dbReference type="CDD" id="cd14687">
    <property type="entry name" value="bZIP_ATF2"/>
    <property type="match status" value="1"/>
</dbReference>
<keyword evidence="3" id="KW-0238">DNA-binding</keyword>
<dbReference type="GO" id="GO:0003700">
    <property type="term" value="F:DNA-binding transcription factor activity"/>
    <property type="evidence" value="ECO:0007669"/>
    <property type="project" value="InterPro"/>
</dbReference>
<dbReference type="AlphaFoldDB" id="A0A9W8AK55"/>
<keyword evidence="4" id="KW-0804">Transcription</keyword>
<protein>
    <submittedName>
        <fullName evidence="9">Transcription factor</fullName>
    </submittedName>
</protein>
<dbReference type="PANTHER" id="PTHR19304">
    <property type="entry name" value="CYCLIC-AMP RESPONSE ELEMENT BINDING PROTEIN"/>
    <property type="match status" value="1"/>
</dbReference>
<evidence type="ECO:0000256" key="6">
    <source>
        <dbReference type="SAM" id="Coils"/>
    </source>
</evidence>
<sequence>MGFDAIPSPHSRLATTTNKLEHEPNPFEQSFSTPTQGNGQSKPTLPPISHLDSPAILSDFYFVGQSLRSGPLSPSMLTAPQTTSQSTGLKRTNTPNLSVAGFNLAEPSSPMTAALLNAVPSGIIATPGGSIKSLLSMSNSRTDISNLSLPTTRSTTNESLRSTSLATVSMAPEPMESGQSFDQVTAARGEEGRNIPDVASTTAVQANAVGLVPPALPSATTTTTTNNNLYLLTEAGRELSKHYRPAPSGPLPPSSHMTMDGNGQSLSMLGSAPVHSHHSHPSYHPVSGNLSAPTVAPAAVPTNSIDPLATTLHDVSLHSNSSRGNGSNDDVMNSTITSGMLRSPTTNTANRPHPPPPSSQQYNTVPTRIDPTGQSPKRKTSMTMDTSSSNKKRGTQENQEVGGRVDKRQNFLERNRIAALKCRQRKKQWINELQNTVDVYSSENEKLEREVQQLRQEVLSLKALMLGHKECPLLQANGMLGLDSFDSAHHAVPRS</sequence>
<comment type="subcellular location">
    <subcellularLocation>
        <location evidence="1">Nucleus</location>
    </subcellularLocation>
</comment>
<dbReference type="InterPro" id="IPR020956">
    <property type="entry name" value="TF_Aft1_OSM"/>
</dbReference>
<dbReference type="SMART" id="SM00338">
    <property type="entry name" value="BRLZ"/>
    <property type="match status" value="1"/>
</dbReference>
<keyword evidence="2" id="KW-0805">Transcription regulation</keyword>
<dbReference type="Pfam" id="PF11785">
    <property type="entry name" value="Aft1_OSA"/>
    <property type="match status" value="1"/>
</dbReference>
<dbReference type="OrthoDB" id="295274at2759"/>
<evidence type="ECO:0000256" key="1">
    <source>
        <dbReference type="ARBA" id="ARBA00004123"/>
    </source>
</evidence>
<organism evidence="9 10">
    <name type="scientific">Dispira parvispora</name>
    <dbReference type="NCBI Taxonomy" id="1520584"/>
    <lineage>
        <taxon>Eukaryota</taxon>
        <taxon>Fungi</taxon>
        <taxon>Fungi incertae sedis</taxon>
        <taxon>Zoopagomycota</taxon>
        <taxon>Kickxellomycotina</taxon>
        <taxon>Dimargaritomycetes</taxon>
        <taxon>Dimargaritales</taxon>
        <taxon>Dimargaritaceae</taxon>
        <taxon>Dispira</taxon>
    </lineage>
</organism>
<comment type="caution">
    <text evidence="9">The sequence shown here is derived from an EMBL/GenBank/DDBJ whole genome shotgun (WGS) entry which is preliminary data.</text>
</comment>
<dbReference type="Proteomes" id="UP001150925">
    <property type="component" value="Unassembled WGS sequence"/>
</dbReference>
<feature type="domain" description="BZIP" evidence="8">
    <location>
        <begin position="405"/>
        <end position="468"/>
    </location>
</feature>
<evidence type="ECO:0000256" key="5">
    <source>
        <dbReference type="ARBA" id="ARBA00023242"/>
    </source>
</evidence>
<evidence type="ECO:0000256" key="4">
    <source>
        <dbReference type="ARBA" id="ARBA00023163"/>
    </source>
</evidence>
<gene>
    <name evidence="9" type="primary">SKO1</name>
    <name evidence="9" type="ORF">IWQ62_005367</name>
</gene>
<evidence type="ECO:0000313" key="9">
    <source>
        <dbReference type="EMBL" id="KAJ1956163.1"/>
    </source>
</evidence>
<dbReference type="InterPro" id="IPR004827">
    <property type="entry name" value="bZIP"/>
</dbReference>
<keyword evidence="5" id="KW-0539">Nucleus</keyword>
<dbReference type="Gene3D" id="1.20.5.170">
    <property type="match status" value="1"/>
</dbReference>
<feature type="region of interest" description="Disordered" evidence="7">
    <location>
        <begin position="22"/>
        <end position="49"/>
    </location>
</feature>
<dbReference type="PROSITE" id="PS50217">
    <property type="entry name" value="BZIP"/>
    <property type="match status" value="1"/>
</dbReference>
<feature type="coiled-coil region" evidence="6">
    <location>
        <begin position="430"/>
        <end position="464"/>
    </location>
</feature>
<dbReference type="InterPro" id="IPR046347">
    <property type="entry name" value="bZIP_sf"/>
</dbReference>
<keyword evidence="10" id="KW-1185">Reference proteome</keyword>
<evidence type="ECO:0000256" key="3">
    <source>
        <dbReference type="ARBA" id="ARBA00023125"/>
    </source>
</evidence>
<dbReference type="SUPFAM" id="SSF57959">
    <property type="entry name" value="Leucine zipper domain"/>
    <property type="match status" value="1"/>
</dbReference>
<feature type="compositionally biased region" description="Polar residues" evidence="7">
    <location>
        <begin position="255"/>
        <end position="268"/>
    </location>
</feature>
<dbReference type="FunFam" id="1.20.5.170:FF:000053">
    <property type="entry name" value="BZIP transcription factor AtfA"/>
    <property type="match status" value="1"/>
</dbReference>
<dbReference type="EMBL" id="JANBPY010002178">
    <property type="protein sequence ID" value="KAJ1956163.1"/>
    <property type="molecule type" value="Genomic_DNA"/>
</dbReference>
<feature type="compositionally biased region" description="Polar residues" evidence="7">
    <location>
        <begin position="75"/>
        <end position="94"/>
    </location>
</feature>
<keyword evidence="6" id="KW-0175">Coiled coil</keyword>
<accession>A0A9W8AK55</accession>
<evidence type="ECO:0000256" key="2">
    <source>
        <dbReference type="ARBA" id="ARBA00023015"/>
    </source>
</evidence>
<reference evidence="9" key="1">
    <citation type="submission" date="2022-07" db="EMBL/GenBank/DDBJ databases">
        <title>Phylogenomic reconstructions and comparative analyses of Kickxellomycotina fungi.</title>
        <authorList>
            <person name="Reynolds N.K."/>
            <person name="Stajich J.E."/>
            <person name="Barry K."/>
            <person name="Grigoriev I.V."/>
            <person name="Crous P."/>
            <person name="Smith M.E."/>
        </authorList>
    </citation>
    <scope>NUCLEOTIDE SEQUENCE</scope>
    <source>
        <strain evidence="9">RSA 1196</strain>
    </source>
</reference>
<feature type="compositionally biased region" description="Polar residues" evidence="7">
    <location>
        <begin position="27"/>
        <end position="43"/>
    </location>
</feature>
<feature type="compositionally biased region" description="Polar residues" evidence="7">
    <location>
        <begin position="330"/>
        <end position="350"/>
    </location>
</feature>
<evidence type="ECO:0000313" key="10">
    <source>
        <dbReference type="Proteomes" id="UP001150925"/>
    </source>
</evidence>
<evidence type="ECO:0000256" key="7">
    <source>
        <dbReference type="SAM" id="MobiDB-lite"/>
    </source>
</evidence>
<feature type="compositionally biased region" description="Low complexity" evidence="7">
    <location>
        <begin position="319"/>
        <end position="328"/>
    </location>
</feature>